<dbReference type="Proteomes" id="UP000075881">
    <property type="component" value="Unassembled WGS sequence"/>
</dbReference>
<feature type="compositionally biased region" description="Polar residues" evidence="2">
    <location>
        <begin position="1431"/>
        <end position="1440"/>
    </location>
</feature>
<feature type="compositionally biased region" description="Gly residues" evidence="2">
    <location>
        <begin position="534"/>
        <end position="543"/>
    </location>
</feature>
<feature type="compositionally biased region" description="Gly residues" evidence="2">
    <location>
        <begin position="1441"/>
        <end position="1453"/>
    </location>
</feature>
<feature type="compositionally biased region" description="Gly residues" evidence="2">
    <location>
        <begin position="1060"/>
        <end position="1084"/>
    </location>
</feature>
<feature type="compositionally biased region" description="Gly residues" evidence="2">
    <location>
        <begin position="265"/>
        <end position="280"/>
    </location>
</feature>
<organism evidence="4 5">
    <name type="scientific">Anopheles christyi</name>
    <dbReference type="NCBI Taxonomy" id="43041"/>
    <lineage>
        <taxon>Eukaryota</taxon>
        <taxon>Metazoa</taxon>
        <taxon>Ecdysozoa</taxon>
        <taxon>Arthropoda</taxon>
        <taxon>Hexapoda</taxon>
        <taxon>Insecta</taxon>
        <taxon>Pterygota</taxon>
        <taxon>Neoptera</taxon>
        <taxon>Endopterygota</taxon>
        <taxon>Diptera</taxon>
        <taxon>Nematocera</taxon>
        <taxon>Culicoidea</taxon>
        <taxon>Culicidae</taxon>
        <taxon>Anophelinae</taxon>
        <taxon>Anopheles</taxon>
    </lineage>
</organism>
<dbReference type="InterPro" id="IPR033503">
    <property type="entry name" value="GW182_RRM"/>
</dbReference>
<dbReference type="InterPro" id="IPR012677">
    <property type="entry name" value="Nucleotide-bd_a/b_plait_sf"/>
</dbReference>
<dbReference type="PROSITE" id="PS50030">
    <property type="entry name" value="UBA"/>
    <property type="match status" value="1"/>
</dbReference>
<feature type="compositionally biased region" description="Low complexity" evidence="2">
    <location>
        <begin position="251"/>
        <end position="264"/>
    </location>
</feature>
<evidence type="ECO:0000256" key="2">
    <source>
        <dbReference type="SAM" id="MobiDB-lite"/>
    </source>
</evidence>
<feature type="region of interest" description="Disordered" evidence="2">
    <location>
        <begin position="172"/>
        <end position="280"/>
    </location>
</feature>
<feature type="compositionally biased region" description="Low complexity" evidence="2">
    <location>
        <begin position="860"/>
        <end position="873"/>
    </location>
</feature>
<feature type="region of interest" description="Disordered" evidence="2">
    <location>
        <begin position="445"/>
        <end position="563"/>
    </location>
</feature>
<dbReference type="EnsemblMetazoa" id="ACHR000256-RA">
    <property type="protein sequence ID" value="ACHR000256-PA"/>
    <property type="gene ID" value="ACHR000256"/>
</dbReference>
<dbReference type="CDD" id="cd14284">
    <property type="entry name" value="UBA_GAWKY"/>
    <property type="match status" value="1"/>
</dbReference>
<evidence type="ECO:0000256" key="1">
    <source>
        <dbReference type="ARBA" id="ARBA00022884"/>
    </source>
</evidence>
<feature type="compositionally biased region" description="Gly residues" evidence="2">
    <location>
        <begin position="671"/>
        <end position="683"/>
    </location>
</feature>
<dbReference type="GO" id="GO:0005654">
    <property type="term" value="C:nucleoplasm"/>
    <property type="evidence" value="ECO:0007669"/>
    <property type="project" value="TreeGrafter"/>
</dbReference>
<feature type="compositionally biased region" description="Polar residues" evidence="2">
    <location>
        <begin position="1335"/>
        <end position="1344"/>
    </location>
</feature>
<feature type="region of interest" description="Disordered" evidence="2">
    <location>
        <begin position="826"/>
        <end position="893"/>
    </location>
</feature>
<feature type="domain" description="UBA" evidence="3">
    <location>
        <begin position="934"/>
        <end position="965"/>
    </location>
</feature>
<feature type="compositionally biased region" description="Gly residues" evidence="2">
    <location>
        <begin position="841"/>
        <end position="859"/>
    </location>
</feature>
<feature type="region of interest" description="Disordered" evidence="2">
    <location>
        <begin position="751"/>
        <end position="771"/>
    </location>
</feature>
<feature type="region of interest" description="Disordered" evidence="2">
    <location>
        <begin position="627"/>
        <end position="646"/>
    </location>
</feature>
<dbReference type="Pfam" id="PF00076">
    <property type="entry name" value="RRM_1"/>
    <property type="match status" value="1"/>
</dbReference>
<feature type="compositionally biased region" description="Low complexity" evidence="2">
    <location>
        <begin position="1421"/>
        <end position="1430"/>
    </location>
</feature>
<dbReference type="STRING" id="43041.A0A182JP22"/>
<keyword evidence="5" id="KW-1185">Reference proteome</keyword>
<feature type="compositionally biased region" description="Polar residues" evidence="2">
    <location>
        <begin position="1455"/>
        <end position="1468"/>
    </location>
</feature>
<feature type="compositionally biased region" description="Polar residues" evidence="2">
    <location>
        <begin position="413"/>
        <end position="422"/>
    </location>
</feature>
<dbReference type="PANTHER" id="PTHR13020:SF25">
    <property type="entry name" value="PROTEIN GAWKY"/>
    <property type="match status" value="1"/>
</dbReference>
<dbReference type="GO" id="GO:0003723">
    <property type="term" value="F:RNA binding"/>
    <property type="evidence" value="ECO:0007669"/>
    <property type="project" value="UniProtKB-KW"/>
</dbReference>
<feature type="compositionally biased region" description="Gly residues" evidence="2">
    <location>
        <begin position="486"/>
        <end position="503"/>
    </location>
</feature>
<feature type="region of interest" description="Disordered" evidence="2">
    <location>
        <begin position="1060"/>
        <end position="1107"/>
    </location>
</feature>
<dbReference type="SUPFAM" id="SSF46934">
    <property type="entry name" value="UBA-like"/>
    <property type="match status" value="1"/>
</dbReference>
<sequence length="1704" mass="172961">MMVCDQKGEEEMQNNENDTVNMKCDLSHYLIAIKKTKLSVISEAQYRMQEKMAMPELEAQQFGDDEEDDQIVAIKKPNCEPPLKQKDNNSNIAERKQVSCEEQLMQEQSRRIILEEEQCQQQPTQQRLSSSKFIQFEELVRLTQLETIIRRQAPHHVRMRLCGGGEDSINNGTSAWGTPTATNNTAGSTWGPIGGGSGSAQQSGASIGPSGASQPPVAGGSNASPWGGASQQNGGSGGQTSKVNAPLVNPNSVGASGVSSDGSGNSAGNGGNGGGAGGPWNGAGVNAQAAVAAQGTQVGAGPAGSGTNAAGASQLEQPGAAGGVSQQQQSTVAAAQQQQAAGQAGQQEAVGAATASAGGAAAAVVQSSAAKNQLEHLNSLRESLFAQDGWGSENVDQDTQWDVPASPEPSGKTDPNSATSGPTAGIPMWKTNTGTELWEANLRNGGQLPQQQPPVQKTPWGPANNYGGTWGEDDEANEPGSVWNGAMGGASVAGGPGGPGGVGLRDQPPGPQQSQQHTGQQQGQQPPWNTAGGMASGGTGGMWTGASASAPGGVGTMAPNVPAGLKKDNEWGTGIGSGATTGGNGAWGASGGGAADNRVGGNQVAAGGLDPTGLDMRNIRIASAMDSNREIRGDPRGISGRLNGNVGLWDQHQMSSMQQKMPPTVTTPGTPTGGVGGQGGGGQWPSNNPLGSINNGVAGGGGAGGKLVSGSGWDDPTAGGGPPAVGGVRRNNMDDGTALWGQNALNRQNSGNVSGWKDNSGGGLGPPGTEGGMGRNMMHRNAMVGGGGNLPGNGGLVGRGVGGPGGPMKPESLWGQNPAAALGAGPRGNAGNWGGDDVSSGAGGGNWGEEKPPGGGMGGNSLWNDGANNNWNNKGKMSTSGGGGWNDGAPAGGPGGMDMSNSDWSMPPQSKLPPNGNKMNALEIIRCSKPYRHLCDMGFKKEDVESVLRMTNMNMEESMDLLHRSSGGGGGSDWSRRPDGHGGFGTGDQFVTGGGVSGRFAAAAAGVGPMAFQQVKNCVVLLLQNNQNNLGVGSGVFGGGNGPAAGGGSFNSMKFGGGHGGAGGNGGGPVGGGGPPGGGAGVFGGQHQQQQPGGLGGGGGLNQQNAQSQQISNQQLRLLVQQIQLAVQNGYLESQILNQPLAPQTLMLLHQLLTHIKQLNVMQSNLSRTGGGGVNAVQISIAINKLKSQIANLQSQINMQQANYLKQQQQQQQPQQHQQQHQQQPPHPSSLNAANVNVSAIAAAGGHPGNDLFRTPSDLAGLPGSFADMALKDGGGVPFPSSGSTSQQSRLQQWKLPTNSATTPGSLDKDNSDLTDFVRAPGASSKSGPSGSGIDDSTWSNGRNNLGDGWPDSGSQDNKEWPGGNDAFSDLVPEFEPGKPWKGTQATRIEDDPTITPGSVARNPLSIAAAKESNLFGGGAASAASNSKSSPTESTWSFNPSGGGGGGVQGGNYGSKVQKNPWQDANTPTMPPADLWDTPLGANGGKGRSVGMMGGIGKPGVSKLDANGWNTPNTQAGGSNTWNSGASSANSWSSTWIMLKNLTAQIEGSTLRTLCLQHGPVVNFHLFLNHGIALCKYGTREEAQKAQLALNNCQLGNTTIIAEIPNESEIQYILPHTVGNSNGMANGLTSGGGQNWRLSAAAQSQPMVGRSNSVVQDTWSSNAWGSGNTSSSLWNSLDGGPGDRGTPANLNSLLPESLLGTELN</sequence>
<feature type="compositionally biased region" description="Polar residues" evidence="2">
    <location>
        <begin position="1281"/>
        <end position="1305"/>
    </location>
</feature>
<dbReference type="InterPro" id="IPR026805">
    <property type="entry name" value="GW182_M_dom"/>
</dbReference>
<feature type="compositionally biased region" description="Low complexity" evidence="2">
    <location>
        <begin position="199"/>
        <end position="216"/>
    </location>
</feature>
<dbReference type="GO" id="GO:0000932">
    <property type="term" value="C:P-body"/>
    <property type="evidence" value="ECO:0007669"/>
    <property type="project" value="TreeGrafter"/>
</dbReference>
<dbReference type="InterPro" id="IPR000504">
    <property type="entry name" value="RRM_dom"/>
</dbReference>
<protein>
    <recommendedName>
        <fullName evidence="3">UBA domain-containing protein</fullName>
    </recommendedName>
</protein>
<name>A0A182JP22_9DIPT</name>
<evidence type="ECO:0000313" key="4">
    <source>
        <dbReference type="EnsemblMetazoa" id="ACHR000256-PA"/>
    </source>
</evidence>
<reference evidence="5" key="1">
    <citation type="submission" date="2013-03" db="EMBL/GenBank/DDBJ databases">
        <title>The Genome Sequence of Anopheles christyi ACHKN1017.</title>
        <authorList>
            <consortium name="The Broad Institute Genomics Platform"/>
            <person name="Neafsey D.E."/>
            <person name="Besansky N."/>
            <person name="Walker B."/>
            <person name="Young S.K."/>
            <person name="Zeng Q."/>
            <person name="Gargeya S."/>
            <person name="Fitzgerald M."/>
            <person name="Haas B."/>
            <person name="Abouelleil A."/>
            <person name="Allen A.W."/>
            <person name="Alvarado L."/>
            <person name="Arachchi H.M."/>
            <person name="Berlin A.M."/>
            <person name="Chapman S.B."/>
            <person name="Gainer-Dewar J."/>
            <person name="Goldberg J."/>
            <person name="Griggs A."/>
            <person name="Gujja S."/>
            <person name="Hansen M."/>
            <person name="Howarth C."/>
            <person name="Imamovic A."/>
            <person name="Ireland A."/>
            <person name="Larimer J."/>
            <person name="McCowan C."/>
            <person name="Murphy C."/>
            <person name="Pearson M."/>
            <person name="Poon T.W."/>
            <person name="Priest M."/>
            <person name="Roberts A."/>
            <person name="Saif S."/>
            <person name="Shea T."/>
            <person name="Sisk P."/>
            <person name="Sykes S."/>
            <person name="Wortman J."/>
            <person name="Nusbaum C."/>
            <person name="Birren B."/>
        </authorList>
    </citation>
    <scope>NUCLEOTIDE SEQUENCE [LARGE SCALE GENOMIC DNA]</scope>
    <source>
        <strain evidence="5">ACHKN1017</strain>
    </source>
</reference>
<feature type="region of interest" description="Disordered" evidence="2">
    <location>
        <begin position="653"/>
        <end position="727"/>
    </location>
</feature>
<feature type="region of interest" description="Disordered" evidence="2">
    <location>
        <begin position="1418"/>
        <end position="1470"/>
    </location>
</feature>
<feature type="compositionally biased region" description="Low complexity" evidence="2">
    <location>
        <begin position="1320"/>
        <end position="1333"/>
    </location>
</feature>
<feature type="compositionally biased region" description="Low complexity" evidence="2">
    <location>
        <begin position="1207"/>
        <end position="1232"/>
    </location>
</feature>
<dbReference type="Pfam" id="PF12938">
    <property type="entry name" value="M_domain"/>
    <property type="match status" value="1"/>
</dbReference>
<feature type="compositionally biased region" description="Gly residues" evidence="2">
    <location>
        <begin position="760"/>
        <end position="771"/>
    </location>
</feature>
<dbReference type="InterPro" id="IPR035979">
    <property type="entry name" value="RBD_domain_sf"/>
</dbReference>
<feature type="region of interest" description="Disordered" evidence="2">
    <location>
        <begin position="292"/>
        <end position="371"/>
    </location>
</feature>
<feature type="compositionally biased region" description="Polar residues" evidence="2">
    <location>
        <begin position="172"/>
        <end position="188"/>
    </location>
</feature>
<dbReference type="InterPro" id="IPR009060">
    <property type="entry name" value="UBA-like_sf"/>
</dbReference>
<evidence type="ECO:0000259" key="3">
    <source>
        <dbReference type="PROSITE" id="PS50030"/>
    </source>
</evidence>
<feature type="region of interest" description="Disordered" evidence="2">
    <location>
        <begin position="1672"/>
        <end position="1693"/>
    </location>
</feature>
<dbReference type="CDD" id="cd12435">
    <property type="entry name" value="RRM_GW182_like"/>
    <property type="match status" value="1"/>
</dbReference>
<dbReference type="Gene3D" id="3.30.70.330">
    <property type="match status" value="1"/>
</dbReference>
<feature type="region of interest" description="Disordered" evidence="2">
    <location>
        <begin position="1204"/>
        <end position="1232"/>
    </location>
</feature>
<reference evidence="4" key="2">
    <citation type="submission" date="2020-05" db="UniProtKB">
        <authorList>
            <consortium name="EnsemblMetazoa"/>
        </authorList>
    </citation>
    <scope>IDENTIFICATION</scope>
    <source>
        <strain evidence="4">ACHKN1017</strain>
    </source>
</reference>
<dbReference type="SUPFAM" id="SSF54928">
    <property type="entry name" value="RNA-binding domain, RBD"/>
    <property type="match status" value="1"/>
</dbReference>
<keyword evidence="1" id="KW-0694">RNA-binding</keyword>
<feature type="region of interest" description="Disordered" evidence="2">
    <location>
        <begin position="1273"/>
        <end position="1400"/>
    </location>
</feature>
<dbReference type="InterPro" id="IPR041971">
    <property type="entry name" value="Gawky_UBA"/>
</dbReference>
<dbReference type="PANTHER" id="PTHR13020">
    <property type="entry name" value="TRINUCLEOTIDE REPEAT-CONTAINING GENE 6"/>
    <property type="match status" value="1"/>
</dbReference>
<accession>A0A182JP22</accession>
<proteinExistence type="predicted"/>
<feature type="compositionally biased region" description="Gly residues" evidence="2">
    <location>
        <begin position="697"/>
        <end position="707"/>
    </location>
</feature>
<dbReference type="SMART" id="SM00360">
    <property type="entry name" value="RRM"/>
    <property type="match status" value="1"/>
</dbReference>
<evidence type="ECO:0000313" key="5">
    <source>
        <dbReference type="Proteomes" id="UP000075881"/>
    </source>
</evidence>
<dbReference type="GO" id="GO:0060213">
    <property type="term" value="P:positive regulation of nuclear-transcribed mRNA poly(A) tail shortening"/>
    <property type="evidence" value="ECO:0007669"/>
    <property type="project" value="TreeGrafter"/>
</dbReference>
<dbReference type="InterPro" id="IPR052068">
    <property type="entry name" value="GW182_domain"/>
</dbReference>
<feature type="compositionally biased region" description="Low complexity" evidence="2">
    <location>
        <begin position="512"/>
        <end position="533"/>
    </location>
</feature>
<feature type="compositionally biased region" description="Low complexity" evidence="2">
    <location>
        <begin position="323"/>
        <end position="370"/>
    </location>
</feature>
<dbReference type="GO" id="GO:0035278">
    <property type="term" value="P:miRNA-mediated gene silencing by inhibition of translation"/>
    <property type="evidence" value="ECO:0007669"/>
    <property type="project" value="InterPro"/>
</dbReference>
<feature type="compositionally biased region" description="Polar residues" evidence="2">
    <location>
        <begin position="305"/>
        <end position="316"/>
    </location>
</feature>
<dbReference type="VEuPathDB" id="VectorBase:ACHR000256"/>
<feature type="compositionally biased region" description="Gly residues" evidence="2">
    <location>
        <begin position="880"/>
        <end position="893"/>
    </location>
</feature>
<feature type="region of interest" description="Disordered" evidence="2">
    <location>
        <begin position="964"/>
        <end position="983"/>
    </location>
</feature>
<dbReference type="InterPro" id="IPR015940">
    <property type="entry name" value="UBA"/>
</dbReference>
<feature type="region of interest" description="Disordered" evidence="2">
    <location>
        <begin position="388"/>
        <end position="430"/>
    </location>
</feature>